<dbReference type="GO" id="GO:0009898">
    <property type="term" value="C:cytoplasmic side of plasma membrane"/>
    <property type="evidence" value="ECO:0007669"/>
    <property type="project" value="TreeGrafter"/>
</dbReference>
<dbReference type="PANTHER" id="PTHR43384:SF13">
    <property type="entry name" value="SLR0110 PROTEIN"/>
    <property type="match status" value="1"/>
</dbReference>
<dbReference type="STRING" id="1052260.SAMN05660199_03992"/>
<keyword evidence="3" id="KW-1185">Reference proteome</keyword>
<dbReference type="InterPro" id="IPR050625">
    <property type="entry name" value="ParA/MinD_ATPase"/>
</dbReference>
<dbReference type="PANTHER" id="PTHR43384">
    <property type="entry name" value="SEPTUM SITE-DETERMINING PROTEIN MIND HOMOLOG, CHLOROPLASTIC-RELATED"/>
    <property type="match status" value="1"/>
</dbReference>
<dbReference type="InterPro" id="IPR027417">
    <property type="entry name" value="P-loop_NTPase"/>
</dbReference>
<reference evidence="3" key="1">
    <citation type="submission" date="2016-10" db="EMBL/GenBank/DDBJ databases">
        <authorList>
            <person name="Varghese N."/>
            <person name="Submissions S."/>
        </authorList>
    </citation>
    <scope>NUCLEOTIDE SEQUENCE [LARGE SCALE GENOMIC DNA]</scope>
    <source>
        <strain evidence="3">DSM 45843</strain>
    </source>
</reference>
<dbReference type="RefSeq" id="WP_091248845.1">
    <property type="nucleotide sequence ID" value="NZ_FNIR01000014.1"/>
</dbReference>
<dbReference type="Gene3D" id="3.40.50.300">
    <property type="entry name" value="P-loop containing nucleotide triphosphate hydrolases"/>
    <property type="match status" value="1"/>
</dbReference>
<dbReference type="GO" id="GO:0051782">
    <property type="term" value="P:negative regulation of cell division"/>
    <property type="evidence" value="ECO:0007669"/>
    <property type="project" value="TreeGrafter"/>
</dbReference>
<feature type="domain" description="AAA" evidence="1">
    <location>
        <begin position="140"/>
        <end position="296"/>
    </location>
</feature>
<dbReference type="GO" id="GO:0016887">
    <property type="term" value="F:ATP hydrolysis activity"/>
    <property type="evidence" value="ECO:0007669"/>
    <property type="project" value="TreeGrafter"/>
</dbReference>
<name>A0A1H0T1N4_9ACTN</name>
<dbReference type="AlphaFoldDB" id="A0A1H0T1N4"/>
<gene>
    <name evidence="2" type="ORF">SAMN05660199_03992</name>
</gene>
<dbReference type="InterPro" id="IPR011006">
    <property type="entry name" value="CheY-like_superfamily"/>
</dbReference>
<dbReference type="InterPro" id="IPR025669">
    <property type="entry name" value="AAA_dom"/>
</dbReference>
<dbReference type="OrthoDB" id="3448281at2"/>
<dbReference type="GO" id="GO:0005829">
    <property type="term" value="C:cytosol"/>
    <property type="evidence" value="ECO:0007669"/>
    <property type="project" value="TreeGrafter"/>
</dbReference>
<evidence type="ECO:0000313" key="2">
    <source>
        <dbReference type="EMBL" id="SDP47496.1"/>
    </source>
</evidence>
<evidence type="ECO:0000259" key="1">
    <source>
        <dbReference type="Pfam" id="PF13614"/>
    </source>
</evidence>
<protein>
    <submittedName>
        <fullName evidence="2">Pilus assembly protein CpaE</fullName>
    </submittedName>
</protein>
<dbReference type="SUPFAM" id="SSF52172">
    <property type="entry name" value="CheY-like"/>
    <property type="match status" value="1"/>
</dbReference>
<proteinExistence type="predicted"/>
<sequence>MSTVLTVGVGAELVARFALACDGDVVALGVEALDADGGLFARVAEAGSPGVTVLGPDVPEERALALATRADVLAAPTCIVMATSSTDPDLWMRAMHAGVRDLLTSDAHQDHVDGVVARGAEWAEARREALRETTGDRGHRVVVVGSAKGGVGKTTVSTNLAVGLARSGTGSTVLVDLDVQFGDVASALALVPEYTLPDTVHGAASTDPLVLKSFLSRHESGLYVVAGSESPAAGDAVTAQQVARLVDTLRQEFRYVVVDTAPGLSDHTLTTLERATDLVLMSSMDVPGVRGMRKELDVLTELNLVPKGRHLLLNGSDTSGGLSLADVESTLGFPLDVVLPRSSAVPLSTNTGVPMLLSGGGRDQVVRGLQSLVDRFLPEPAAAPRGVLGRLRSGAR</sequence>
<organism evidence="2 3">
    <name type="scientific">Klenkia soli</name>
    <dbReference type="NCBI Taxonomy" id="1052260"/>
    <lineage>
        <taxon>Bacteria</taxon>
        <taxon>Bacillati</taxon>
        <taxon>Actinomycetota</taxon>
        <taxon>Actinomycetes</taxon>
        <taxon>Geodermatophilales</taxon>
        <taxon>Geodermatophilaceae</taxon>
        <taxon>Klenkia</taxon>
    </lineage>
</organism>
<dbReference type="Proteomes" id="UP000199088">
    <property type="component" value="Unassembled WGS sequence"/>
</dbReference>
<evidence type="ECO:0000313" key="3">
    <source>
        <dbReference type="Proteomes" id="UP000199088"/>
    </source>
</evidence>
<dbReference type="Pfam" id="PF13614">
    <property type="entry name" value="AAA_31"/>
    <property type="match status" value="1"/>
</dbReference>
<dbReference type="SUPFAM" id="SSF52540">
    <property type="entry name" value="P-loop containing nucleoside triphosphate hydrolases"/>
    <property type="match status" value="1"/>
</dbReference>
<dbReference type="GO" id="GO:0005524">
    <property type="term" value="F:ATP binding"/>
    <property type="evidence" value="ECO:0007669"/>
    <property type="project" value="TreeGrafter"/>
</dbReference>
<accession>A0A1H0T1N4</accession>
<dbReference type="EMBL" id="FNIR01000014">
    <property type="protein sequence ID" value="SDP47496.1"/>
    <property type="molecule type" value="Genomic_DNA"/>
</dbReference>